<evidence type="ECO:0000259" key="2">
    <source>
        <dbReference type="PROSITE" id="PS50263"/>
    </source>
</evidence>
<keyword evidence="3" id="KW-0378">Hydrolase</keyword>
<dbReference type="PANTHER" id="PTHR23088">
    <property type="entry name" value="NITRILASE-RELATED"/>
    <property type="match status" value="1"/>
</dbReference>
<dbReference type="Proteomes" id="UP000198571">
    <property type="component" value="Unassembled WGS sequence"/>
</dbReference>
<feature type="domain" description="CN hydrolase" evidence="2">
    <location>
        <begin position="3"/>
        <end position="243"/>
    </location>
</feature>
<dbReference type="InterPro" id="IPR003010">
    <property type="entry name" value="C-N_Hydrolase"/>
</dbReference>
<dbReference type="EMBL" id="FOGT01000015">
    <property type="protein sequence ID" value="SES30695.1"/>
    <property type="molecule type" value="Genomic_DNA"/>
</dbReference>
<dbReference type="Pfam" id="PF00795">
    <property type="entry name" value="CN_hydrolase"/>
    <property type="match status" value="1"/>
</dbReference>
<dbReference type="STRING" id="1601833.SAMN05518684_11573"/>
<evidence type="ECO:0000256" key="1">
    <source>
        <dbReference type="ARBA" id="ARBA00010613"/>
    </source>
</evidence>
<dbReference type="AlphaFoldDB" id="A0A1H9WA33"/>
<dbReference type="PANTHER" id="PTHR23088:SF27">
    <property type="entry name" value="DEAMINATED GLUTATHIONE AMIDASE"/>
    <property type="match status" value="1"/>
</dbReference>
<evidence type="ECO:0000313" key="3">
    <source>
        <dbReference type="EMBL" id="SES30695.1"/>
    </source>
</evidence>
<sequence>MGLKVALIQADIAYGDPEANYRKIEREFEKAAADHPDIIVLPELWPTGYDLARLDEIGDPEAEQAVSFLSGLTRKHQVNAVAGSVPKQTKDGTKNTMLVFDSSGRLVKEYSKAHLFRLMNEEKYLIQGNDNGLFHLAGHPSAGVICYDIRFPDWIRTHMVGEEGKQTKILYVVAEWPKARVDHWKALLISRAIENQCFVVACNRTGADPNNEFGGHSIVIGPWGEIIAEAGGEETILHADIEIEDVDKVRESIPVFTDRRPGIYKL</sequence>
<proteinExistence type="inferred from homology"/>
<dbReference type="OrthoDB" id="9811121at2"/>
<dbReference type="SUPFAM" id="SSF56317">
    <property type="entry name" value="Carbon-nitrogen hydrolase"/>
    <property type="match status" value="1"/>
</dbReference>
<protein>
    <submittedName>
        <fullName evidence="3">Predicted amidohydrolase</fullName>
    </submittedName>
</protein>
<organism evidence="3 4">
    <name type="scientific">Salipaludibacillus aurantiacus</name>
    <dbReference type="NCBI Taxonomy" id="1601833"/>
    <lineage>
        <taxon>Bacteria</taxon>
        <taxon>Bacillati</taxon>
        <taxon>Bacillota</taxon>
        <taxon>Bacilli</taxon>
        <taxon>Bacillales</taxon>
        <taxon>Bacillaceae</taxon>
    </lineage>
</organism>
<dbReference type="RefSeq" id="WP_093054437.1">
    <property type="nucleotide sequence ID" value="NZ_FOGT01000015.1"/>
</dbReference>
<keyword evidence="4" id="KW-1185">Reference proteome</keyword>
<dbReference type="PROSITE" id="PS50263">
    <property type="entry name" value="CN_HYDROLASE"/>
    <property type="match status" value="1"/>
</dbReference>
<comment type="similarity">
    <text evidence="1">Belongs to the carbon-nitrogen hydrolase superfamily. NIT1/NIT2 family.</text>
</comment>
<dbReference type="Gene3D" id="3.60.110.10">
    <property type="entry name" value="Carbon-nitrogen hydrolase"/>
    <property type="match status" value="1"/>
</dbReference>
<reference evidence="4" key="1">
    <citation type="submission" date="2016-10" db="EMBL/GenBank/DDBJ databases">
        <authorList>
            <person name="Varghese N."/>
            <person name="Submissions S."/>
        </authorList>
    </citation>
    <scope>NUCLEOTIDE SEQUENCE [LARGE SCALE GENOMIC DNA]</scope>
    <source>
        <strain evidence="4">S9</strain>
    </source>
</reference>
<dbReference type="GO" id="GO:0016787">
    <property type="term" value="F:hydrolase activity"/>
    <property type="evidence" value="ECO:0007669"/>
    <property type="project" value="UniProtKB-KW"/>
</dbReference>
<name>A0A1H9WA33_9BACI</name>
<dbReference type="CDD" id="cd07583">
    <property type="entry name" value="nitrilase_5"/>
    <property type="match status" value="1"/>
</dbReference>
<gene>
    <name evidence="3" type="ORF">SAMN05518684_11573</name>
</gene>
<evidence type="ECO:0000313" key="4">
    <source>
        <dbReference type="Proteomes" id="UP000198571"/>
    </source>
</evidence>
<dbReference type="InterPro" id="IPR036526">
    <property type="entry name" value="C-N_Hydrolase_sf"/>
</dbReference>
<accession>A0A1H9WA33</accession>